<feature type="region of interest" description="Disordered" evidence="1">
    <location>
        <begin position="1052"/>
        <end position="1102"/>
    </location>
</feature>
<sequence length="1856" mass="201177">MWRYCKPRFERLLLEELQRQQRGSMFCDTVLQAGGISVPAHSCVLSALSPQFAHALSVAPTACAGQNQLIEFQTVDARTLLKLVGFFYSGELDVEGEQEREKVITAVSKLGIGSLVNVGRQGDGELGGIWEGANELFNQVEGKKETGVQTDCQNERQRRVWTMTEGDKEDERVTLARKAAQLPTTTRDRETQTELGDLTQNWTNTGTQNITSSGNGMDPDPLQLRAANSNTQLLSHTSVTVNSSESHSRVPLPCSSELIPVHTGLEPLQSCPMPSATGDGQAGESSVATTACETHATNEDTVALTGTQLKSSSFTKGIIPAPAVSDTALYVPDSFAPDLPTVAAGPVSGAASQAAAISDPEFAPSLLAVVPLSSSATECLHVAETDIDPLPVLNAAHGHLEPGVPMVDTTVAPLIHLVPSVPVSLLFLPSVAEGYPSAHHTVLHIPQLSSQTSEPPPTPVYVLPSSLSSCLPSSAPQVSVMQAALSTDSQKTATTAVEVGEALGLESVAAGVDDGVVALEDGNTEGFDRFEGNIPGFINYFLNRSSSKKGSTRARTGQRRGGIKRKSAPTRLSKGGTQTECEVPSRGTVTKEAEKTSSESRRLVQGSRHWRPQFGTILQTWRRGEGGGVVGQWSGVMARLEQRQSIRLKLKRQSGEGMWEIVKVEEKAGRVRALSEIGRVSRRGRGQPHRRACQPSLSEDTFPIIKRPRSRLRIHPVPCPPAPRQLINALSCDTLPAQQLAPVPQAPLLPNSNCPPQQTLGSAVLHTAPLSPAQVSPVRPISPASPVNPEEPVGQIDKLLEDILLGLNFFPPNSTISQDSYPKSYLPSSTGGLDPDPTVRPCGIQQEQELGVLDSDLSPTESSTRAFLSPSETATSSSTTLCFGTHSATSRTSCPRASDPFPESFLGISTEPSLEFCHCPLSPSAMCSQVPDTSTKSSSECEPQLAATTAVSFTQCSSLPDEIGRALLLLRSGCAGSPVAFSPQDRSSTLDAQGKLDNLSLDASIGPKTTSLEVSSAPPIDAPRISQHEAAELNEILDHILQSCEHPSALQSLEEGKQGSQGSTLEDRLEEREQSSQDSTLVLQTRANDMEPRDSEAQVRDGQLQITCVRETSFVPEQEQKAGSRTNHVAKHAMKALETSQVTSDELVGAQYTSSSAPPHVQWSSKQQLRWVSPFCSGLQTPLSSMDETKPFLGAPSHKGSKDQTFSSPTKMQPVPTSFATGPAQNCKLQGLLRNRQDFVGRTKFENQQLSTVTRSQSKGWTLRTRTVETDDDMVQTDSNKRKLPIKAHLQTVMQREAEHVVRKVSRTFLRDRIFWLGKDNGCKLCPGTYDRPERIKLDGQTTKPDLFRDSKMQVGNNSGADKVPHGLSRDIWKTRDCVVRLVDINIYLGKKSADHAEQWESRNSKMKTGRACTEKSPVIILEKLAEINSLTDKRTKTSDVSGTECNSRNHRVQKWPRGRLRKSTQEVKRDAAVTSGTTAAGVTDVCGVEKGAGRTGEQQWEGGGLLTRGRKRKMEDTGDMWYLGPEPEQVGSLGEADPVQMSSALRRPSGAIALQTPTPGPSLQIGEHLKPARWSPGLSVRKKSTLKSSSVSKRCSSAFDKTKELQQHNQCKRMLMKSRATEGYGRQTEEQGDQEGQRCHRDREITQGVALWNEWSHTDGGGLPEEQPVNRKAEDDGCEEAVNVEVLEEQPRECSEEGDDGEDTHAEMGRMDKADDGEIKNGDRGERGRNEQSMSPTQSTVKTSSTSPDAERIRRGEAEDAEEVDALQETGHLVASHQFRSATEPSSQMPPRATNETLEWEEEDVEVDVVECSSPFPIALIKPLLTLDDGSSSPSPSEGEDEEDEEIDVVGEETD</sequence>
<dbReference type="SMART" id="SM00225">
    <property type="entry name" value="BTB"/>
    <property type="match status" value="1"/>
</dbReference>
<feature type="region of interest" description="Disordered" evidence="1">
    <location>
        <begin position="1618"/>
        <end position="1641"/>
    </location>
</feature>
<dbReference type="InterPro" id="IPR042915">
    <property type="entry name" value="BTBD18"/>
</dbReference>
<proteinExistence type="predicted"/>
<feature type="compositionally biased region" description="Basic and acidic residues" evidence="1">
    <location>
        <begin position="1065"/>
        <end position="1075"/>
    </location>
</feature>
<keyword evidence="4" id="KW-1185">Reference proteome</keyword>
<dbReference type="Pfam" id="PF00651">
    <property type="entry name" value="BTB"/>
    <property type="match status" value="1"/>
</dbReference>
<organism evidence="3 4">
    <name type="scientific">Scleropages formosus</name>
    <name type="common">Asian bonytongue</name>
    <name type="synonym">Osteoglossum formosum</name>
    <dbReference type="NCBI Taxonomy" id="113540"/>
    <lineage>
        <taxon>Eukaryota</taxon>
        <taxon>Metazoa</taxon>
        <taxon>Chordata</taxon>
        <taxon>Craniata</taxon>
        <taxon>Vertebrata</taxon>
        <taxon>Euteleostomi</taxon>
        <taxon>Actinopterygii</taxon>
        <taxon>Neopterygii</taxon>
        <taxon>Teleostei</taxon>
        <taxon>Osteoglossocephala</taxon>
        <taxon>Osteoglossomorpha</taxon>
        <taxon>Osteoglossiformes</taxon>
        <taxon>Osteoglossidae</taxon>
        <taxon>Scleropages</taxon>
    </lineage>
</organism>
<dbReference type="PANTHER" id="PTHR47639">
    <property type="entry name" value="BTB/POZ DOMAIN-CONTAINING PROTEIN 18"/>
    <property type="match status" value="1"/>
</dbReference>
<dbReference type="InterPro" id="IPR011333">
    <property type="entry name" value="SKP1/BTB/POZ_sf"/>
</dbReference>
<name>A0A8C9QX21_SCLFO</name>
<dbReference type="PROSITE" id="PS50097">
    <property type="entry name" value="BTB"/>
    <property type="match status" value="1"/>
</dbReference>
<protein>
    <submittedName>
        <fullName evidence="3">Uncharacterized LOC108935894</fullName>
    </submittedName>
</protein>
<feature type="compositionally biased region" description="Basic residues" evidence="1">
    <location>
        <begin position="547"/>
        <end position="568"/>
    </location>
</feature>
<dbReference type="PANTHER" id="PTHR47639:SF1">
    <property type="entry name" value="BTB_POZ DOMAIN-CONTAINING PROTEIN 18"/>
    <property type="match status" value="1"/>
</dbReference>
<feature type="region of interest" description="Disordered" evidence="1">
    <location>
        <begin position="1196"/>
        <end position="1223"/>
    </location>
</feature>
<feature type="region of interest" description="Disordered" evidence="1">
    <location>
        <begin position="1825"/>
        <end position="1856"/>
    </location>
</feature>
<dbReference type="Proteomes" id="UP000694397">
    <property type="component" value="Chromosome 5"/>
</dbReference>
<reference evidence="3" key="3">
    <citation type="submission" date="2025-09" db="UniProtKB">
        <authorList>
            <consortium name="Ensembl"/>
        </authorList>
    </citation>
    <scope>IDENTIFICATION</scope>
</reference>
<feature type="domain" description="BTB" evidence="2">
    <location>
        <begin position="27"/>
        <end position="96"/>
    </location>
</feature>
<dbReference type="Gene3D" id="3.30.710.10">
    <property type="entry name" value="Potassium Channel Kv1.1, Chain A"/>
    <property type="match status" value="1"/>
</dbReference>
<gene>
    <name evidence="3" type="primary">LOC108935894</name>
</gene>
<feature type="compositionally biased region" description="Low complexity" evidence="1">
    <location>
        <begin position="1829"/>
        <end position="1838"/>
    </location>
</feature>
<dbReference type="SUPFAM" id="SSF54695">
    <property type="entry name" value="POZ domain"/>
    <property type="match status" value="1"/>
</dbReference>
<dbReference type="Ensembl" id="ENSSFOT00015000540.2">
    <property type="protein sequence ID" value="ENSSFOP00015000512.2"/>
    <property type="gene ID" value="ENSSFOG00015000432.2"/>
</dbReference>
<feature type="region of interest" description="Disordered" evidence="1">
    <location>
        <begin position="1656"/>
        <end position="1803"/>
    </location>
</feature>
<accession>A0A8C9QX21</accession>
<evidence type="ECO:0000313" key="4">
    <source>
        <dbReference type="Proteomes" id="UP000694397"/>
    </source>
</evidence>
<dbReference type="GeneTree" id="ENSGT00940000171111"/>
<evidence type="ECO:0000313" key="3">
    <source>
        <dbReference type="Ensembl" id="ENSSFOP00015000512.2"/>
    </source>
</evidence>
<feature type="compositionally biased region" description="Polar residues" evidence="1">
    <location>
        <begin position="1732"/>
        <end position="1749"/>
    </location>
</feature>
<reference evidence="3 4" key="1">
    <citation type="submission" date="2019-04" db="EMBL/GenBank/DDBJ databases">
        <authorList>
            <consortium name="Wellcome Sanger Institute Data Sharing"/>
        </authorList>
    </citation>
    <scope>NUCLEOTIDE SEQUENCE [LARGE SCALE GENOMIC DNA]</scope>
</reference>
<dbReference type="InterPro" id="IPR000210">
    <property type="entry name" value="BTB/POZ_dom"/>
</dbReference>
<evidence type="ECO:0000259" key="2">
    <source>
        <dbReference type="PROSITE" id="PS50097"/>
    </source>
</evidence>
<reference evidence="3" key="2">
    <citation type="submission" date="2025-08" db="UniProtKB">
        <authorList>
            <consortium name="Ensembl"/>
        </authorList>
    </citation>
    <scope>IDENTIFICATION</scope>
</reference>
<feature type="compositionally biased region" description="Acidic residues" evidence="1">
    <location>
        <begin position="1839"/>
        <end position="1856"/>
    </location>
</feature>
<feature type="compositionally biased region" description="Polar residues" evidence="1">
    <location>
        <begin position="1076"/>
        <end position="1087"/>
    </location>
</feature>
<dbReference type="OrthoDB" id="8963596at2759"/>
<feature type="region of interest" description="Disordered" evidence="1">
    <location>
        <begin position="773"/>
        <end position="792"/>
    </location>
</feature>
<feature type="compositionally biased region" description="Polar residues" evidence="1">
    <location>
        <begin position="1203"/>
        <end position="1223"/>
    </location>
</feature>
<evidence type="ECO:0000256" key="1">
    <source>
        <dbReference type="SAM" id="MobiDB-lite"/>
    </source>
</evidence>
<feature type="compositionally biased region" description="Basic and acidic residues" evidence="1">
    <location>
        <begin position="1088"/>
        <end position="1099"/>
    </location>
</feature>
<feature type="compositionally biased region" description="Basic and acidic residues" evidence="1">
    <location>
        <begin position="1704"/>
        <end position="1731"/>
    </location>
</feature>
<feature type="compositionally biased region" description="Polar residues" evidence="1">
    <location>
        <begin position="1779"/>
        <end position="1798"/>
    </location>
</feature>
<feature type="region of interest" description="Disordered" evidence="1">
    <location>
        <begin position="1001"/>
        <end position="1020"/>
    </location>
</feature>
<dbReference type="GO" id="GO:0032968">
    <property type="term" value="P:positive regulation of transcription elongation by RNA polymerase II"/>
    <property type="evidence" value="ECO:0007669"/>
    <property type="project" value="InterPro"/>
</dbReference>
<feature type="compositionally biased region" description="Basic and acidic residues" evidence="1">
    <location>
        <begin position="589"/>
        <end position="602"/>
    </location>
</feature>
<feature type="region of interest" description="Disordered" evidence="1">
    <location>
        <begin position="547"/>
        <end position="606"/>
    </location>
</feature>
<feature type="compositionally biased region" description="Basic and acidic residues" evidence="1">
    <location>
        <begin position="1750"/>
        <end position="1759"/>
    </location>
</feature>